<dbReference type="CDD" id="cd17546">
    <property type="entry name" value="REC_hyHK_CKI1_RcsC-like"/>
    <property type="match status" value="1"/>
</dbReference>
<dbReference type="Gene3D" id="1.10.287.130">
    <property type="match status" value="1"/>
</dbReference>
<dbReference type="InterPro" id="IPR001789">
    <property type="entry name" value="Sig_transdc_resp-reg_receiver"/>
</dbReference>
<evidence type="ECO:0000259" key="4">
    <source>
        <dbReference type="PROSITE" id="PS50110"/>
    </source>
</evidence>
<dbReference type="PROSITE" id="PS50110">
    <property type="entry name" value="RESPONSE_REGULATORY"/>
    <property type="match status" value="1"/>
</dbReference>
<gene>
    <name evidence="5" type="ORF">BCR44DRAFT_1534487</name>
</gene>
<dbReference type="GO" id="GO:0000155">
    <property type="term" value="F:phosphorelay sensor kinase activity"/>
    <property type="evidence" value="ECO:0007669"/>
    <property type="project" value="InterPro"/>
</dbReference>
<evidence type="ECO:0000313" key="5">
    <source>
        <dbReference type="EMBL" id="ORZ28581.1"/>
    </source>
</evidence>
<evidence type="ECO:0000313" key="6">
    <source>
        <dbReference type="Proteomes" id="UP000193411"/>
    </source>
</evidence>
<dbReference type="InterPro" id="IPR003661">
    <property type="entry name" value="HisK_dim/P_dom"/>
</dbReference>
<feature type="modified residue" description="4-aspartylphosphate" evidence="2">
    <location>
        <position position="963"/>
    </location>
</feature>
<protein>
    <recommendedName>
        <fullName evidence="4">Response regulatory domain-containing protein</fullName>
    </recommendedName>
</protein>
<dbReference type="SUPFAM" id="SSF47384">
    <property type="entry name" value="Homodimeric domain of signal transducing histidine kinase"/>
    <property type="match status" value="1"/>
</dbReference>
<feature type="region of interest" description="Disordered" evidence="3">
    <location>
        <begin position="494"/>
        <end position="523"/>
    </location>
</feature>
<name>A0A1Y2H3L3_9FUNG</name>
<proteinExistence type="predicted"/>
<dbReference type="Pfam" id="PF00072">
    <property type="entry name" value="Response_reg"/>
    <property type="match status" value="1"/>
</dbReference>
<feature type="compositionally biased region" description="Polar residues" evidence="3">
    <location>
        <begin position="500"/>
        <end position="509"/>
    </location>
</feature>
<feature type="region of interest" description="Disordered" evidence="3">
    <location>
        <begin position="767"/>
        <end position="816"/>
    </location>
</feature>
<dbReference type="OrthoDB" id="10266508at2759"/>
<dbReference type="InterPro" id="IPR042240">
    <property type="entry name" value="CHASE_sf"/>
</dbReference>
<feature type="domain" description="Response regulatory" evidence="4">
    <location>
        <begin position="910"/>
        <end position="1030"/>
    </location>
</feature>
<dbReference type="InterPro" id="IPR011006">
    <property type="entry name" value="CheY-like_superfamily"/>
</dbReference>
<dbReference type="PANTHER" id="PTHR45339:SF5">
    <property type="entry name" value="HISTIDINE KINASE"/>
    <property type="match status" value="1"/>
</dbReference>
<evidence type="ECO:0000256" key="3">
    <source>
        <dbReference type="SAM" id="MobiDB-lite"/>
    </source>
</evidence>
<dbReference type="STRING" id="765915.A0A1Y2H3L3"/>
<evidence type="ECO:0000256" key="2">
    <source>
        <dbReference type="PROSITE-ProRule" id="PRU00169"/>
    </source>
</evidence>
<comment type="caution">
    <text evidence="5">The sequence shown here is derived from an EMBL/GenBank/DDBJ whole genome shotgun (WGS) entry which is preliminary data.</text>
</comment>
<keyword evidence="1 2" id="KW-0597">Phosphoprotein</keyword>
<dbReference type="SMART" id="SM00448">
    <property type="entry name" value="REC"/>
    <property type="match status" value="1"/>
</dbReference>
<organism evidence="5 6">
    <name type="scientific">Catenaria anguillulae PL171</name>
    <dbReference type="NCBI Taxonomy" id="765915"/>
    <lineage>
        <taxon>Eukaryota</taxon>
        <taxon>Fungi</taxon>
        <taxon>Fungi incertae sedis</taxon>
        <taxon>Blastocladiomycota</taxon>
        <taxon>Blastocladiomycetes</taxon>
        <taxon>Blastocladiales</taxon>
        <taxon>Catenariaceae</taxon>
        <taxon>Catenaria</taxon>
    </lineage>
</organism>
<accession>A0A1Y2H3L3</accession>
<dbReference type="EMBL" id="MCFL01000344">
    <property type="protein sequence ID" value="ORZ28581.1"/>
    <property type="molecule type" value="Genomic_DNA"/>
</dbReference>
<dbReference type="PANTHER" id="PTHR45339">
    <property type="entry name" value="HYBRID SIGNAL TRANSDUCTION HISTIDINE KINASE J"/>
    <property type="match status" value="1"/>
</dbReference>
<dbReference type="CDD" id="cd00082">
    <property type="entry name" value="HisKA"/>
    <property type="match status" value="1"/>
</dbReference>
<dbReference type="AlphaFoldDB" id="A0A1Y2H3L3"/>
<dbReference type="SUPFAM" id="SSF52172">
    <property type="entry name" value="CheY-like"/>
    <property type="match status" value="1"/>
</dbReference>
<keyword evidence="6" id="KW-1185">Reference proteome</keyword>
<dbReference type="InterPro" id="IPR036097">
    <property type="entry name" value="HisK_dim/P_sf"/>
</dbReference>
<dbReference type="Gene3D" id="3.30.450.350">
    <property type="entry name" value="CHASE domain"/>
    <property type="match status" value="1"/>
</dbReference>
<dbReference type="Proteomes" id="UP000193411">
    <property type="component" value="Unassembled WGS sequence"/>
</dbReference>
<feature type="region of interest" description="Disordered" evidence="3">
    <location>
        <begin position="230"/>
        <end position="257"/>
    </location>
</feature>
<dbReference type="Gene3D" id="3.40.50.2300">
    <property type="match status" value="1"/>
</dbReference>
<reference evidence="5 6" key="1">
    <citation type="submission" date="2016-07" db="EMBL/GenBank/DDBJ databases">
        <title>Pervasive Adenine N6-methylation of Active Genes in Fungi.</title>
        <authorList>
            <consortium name="DOE Joint Genome Institute"/>
            <person name="Mondo S.J."/>
            <person name="Dannebaum R.O."/>
            <person name="Kuo R.C."/>
            <person name="Labutti K."/>
            <person name="Haridas S."/>
            <person name="Kuo A."/>
            <person name="Salamov A."/>
            <person name="Ahrendt S.R."/>
            <person name="Lipzen A."/>
            <person name="Sullivan W."/>
            <person name="Andreopoulos W.B."/>
            <person name="Clum A."/>
            <person name="Lindquist E."/>
            <person name="Daum C."/>
            <person name="Ramamoorthy G.K."/>
            <person name="Gryganskyi A."/>
            <person name="Culley D."/>
            <person name="Magnuson J.K."/>
            <person name="James T.Y."/>
            <person name="O'Malley M.A."/>
            <person name="Stajich J.E."/>
            <person name="Spatafora J.W."/>
            <person name="Visel A."/>
            <person name="Grigoriev I.V."/>
        </authorList>
    </citation>
    <scope>NUCLEOTIDE SEQUENCE [LARGE SCALE GENOMIC DNA]</scope>
    <source>
        <strain evidence="5 6">PL171</strain>
    </source>
</reference>
<evidence type="ECO:0000256" key="1">
    <source>
        <dbReference type="ARBA" id="ARBA00022553"/>
    </source>
</evidence>
<sequence>MQVPPPRSQLNNGMVPRPINASPVYWPVQFASPQRGVSLGFDFYYGPRTLAVDRVLRTGEPVLSDVVYLYMPLEDPETLQPGMVLFTKPVVRSEDNSTWMVSATVNLVPYLSGTLGKSAPAARIYAKVEIGGVPVYETEGSSGRWDCGQSAVLKSAVIGQQNITMRLRTARDQTVRLIVPLRKDPDEELFSALSVVGAGHGPARVVRRRCVLPVRATWQATRGSACDKISQQQQQSEPVPPDSTSIQIAPDDDETNANADTTDLQAIHDLLLAPGRREVLVVPAPALTSDPADLDAASTIDAMVTVSEPTGNPVIQHVLVLTDLREQRARDRQLAELLRETELLNAQQRQLLLYLAHELRNPVYVIQGSIQAAADAAAEQVEKNGIGGAGTMTSGEQHLRSSAAVSFAATEASDRAGVLAATEHVTTLLDAVVEYVEASSAAMAVFPYTSPGSRGAGIVGRVGVGAGGTLVRPSEAIAAATLARSTYGRAASALRAGHASGSSPKQSRSVPRPLPADARLSSPHRMVSPTTLIPAAAASAASVVRPAAIGLSDALSLADVISPATALALNPDWTHLDIGCSFNSLPVSASTPRTPDFLRRPPCVQLSRASRHALHKLSAVCRAAHGVTLAGWSVTLPHPPRLPPPLPGAAPPLVLESETYVTLCAALALPDSIGHADLTTLSSPFDWSISGQGSEFRLFGLQVAILTRLAELAGGIAKVDQANREIVLQVPARPCSWVAQGLPCEGVRATGEIGLMEVSGLGASSSHIGQPVKVSKAQQPQSQRPGIIAGGVRARPATPPSTPSPEAAAGKDEHTATLPTVTSVSTVTGHGDDVELQPLLPSTLQTCDSAATVIVDQADPSTDSKAAKSDIQAPPMSPVVPTLVSVAPVPAPDHHECPSEASSAPASPLVVLLVEDNALIQALTKRFLERDGFHVVVADHGQAALDLLADPDLSSRVHLVVMDLMMPVLDGIDATRIIRQTRSPAELPIVALTANAMAEERERCLQSGFNAFLTKPVTRQKLIETVRSLWSASPSPVTTTIAPVQA</sequence>